<evidence type="ECO:0000256" key="6">
    <source>
        <dbReference type="ARBA" id="ARBA00022692"/>
    </source>
</evidence>
<dbReference type="AlphaFoldDB" id="A0A3M4AJA7"/>
<dbReference type="GO" id="GO:0005886">
    <property type="term" value="C:plasma membrane"/>
    <property type="evidence" value="ECO:0007669"/>
    <property type="project" value="UniProtKB-SubCell"/>
</dbReference>
<evidence type="ECO:0000256" key="8">
    <source>
        <dbReference type="ARBA" id="ARBA00023136"/>
    </source>
</evidence>
<evidence type="ECO:0000256" key="3">
    <source>
        <dbReference type="ARBA" id="ARBA00006263"/>
    </source>
</evidence>
<keyword evidence="6" id="KW-0812">Transmembrane</keyword>
<keyword evidence="7" id="KW-1133">Transmembrane helix</keyword>
<keyword evidence="8" id="KW-0472">Membrane</keyword>
<reference evidence="9 10" key="1">
    <citation type="submission" date="2018-08" db="EMBL/GenBank/DDBJ databases">
        <title>Recombination of ecologically and evolutionarily significant loci maintains genetic cohesion in the Pseudomonas syringae species complex.</title>
        <authorList>
            <person name="Dillon M."/>
            <person name="Thakur S."/>
            <person name="Almeida R.N.D."/>
            <person name="Weir B.S."/>
            <person name="Guttman D.S."/>
        </authorList>
    </citation>
    <scope>NUCLEOTIDE SEQUENCE [LARGE SCALE GENOMIC DNA]</scope>
    <source>
        <strain evidence="9 10">ICMP 3706</strain>
    </source>
</reference>
<dbReference type="GO" id="GO:0048472">
    <property type="term" value="F:threonine-phosphate decarboxylase activity"/>
    <property type="evidence" value="ECO:0007669"/>
    <property type="project" value="InterPro"/>
</dbReference>
<accession>A0A3M4AJA7</accession>
<evidence type="ECO:0008006" key="11">
    <source>
        <dbReference type="Google" id="ProtNLM"/>
    </source>
</evidence>
<comment type="subcellular location">
    <subcellularLocation>
        <location evidence="1">Cell membrane</location>
        <topology evidence="1">Multi-pass membrane protein</topology>
    </subcellularLocation>
</comment>
<keyword evidence="4" id="KW-1003">Cell membrane</keyword>
<evidence type="ECO:0000256" key="2">
    <source>
        <dbReference type="ARBA" id="ARBA00004953"/>
    </source>
</evidence>
<protein>
    <recommendedName>
        <fullName evidence="11">Cobalamin biosynthesis protein</fullName>
    </recommendedName>
</protein>
<evidence type="ECO:0000256" key="1">
    <source>
        <dbReference type="ARBA" id="ARBA00004651"/>
    </source>
</evidence>
<evidence type="ECO:0000256" key="5">
    <source>
        <dbReference type="ARBA" id="ARBA00022573"/>
    </source>
</evidence>
<name>A0A3M4AJA7_9PSED</name>
<evidence type="ECO:0000256" key="4">
    <source>
        <dbReference type="ARBA" id="ARBA00022475"/>
    </source>
</evidence>
<dbReference type="EMBL" id="RBQE01000292">
    <property type="protein sequence ID" value="RMP06445.1"/>
    <property type="molecule type" value="Genomic_DNA"/>
</dbReference>
<evidence type="ECO:0000256" key="7">
    <source>
        <dbReference type="ARBA" id="ARBA00022989"/>
    </source>
</evidence>
<dbReference type="GO" id="GO:0009236">
    <property type="term" value="P:cobalamin biosynthetic process"/>
    <property type="evidence" value="ECO:0007669"/>
    <property type="project" value="UniProtKB-KW"/>
</dbReference>
<dbReference type="InterPro" id="IPR004485">
    <property type="entry name" value="Cobalamin_biosynth_CobD/CbiB"/>
</dbReference>
<keyword evidence="5" id="KW-0169">Cobalamin biosynthesis</keyword>
<proteinExistence type="inferred from homology"/>
<dbReference type="PANTHER" id="PTHR34308">
    <property type="entry name" value="COBALAMIN BIOSYNTHESIS PROTEIN CBIB"/>
    <property type="match status" value="1"/>
</dbReference>
<comment type="similarity">
    <text evidence="3">Belongs to the CobD/CbiB family.</text>
</comment>
<organism evidence="9 10">
    <name type="scientific">Pseudomonas syringae pv. persicae</name>
    <dbReference type="NCBI Taxonomy" id="237306"/>
    <lineage>
        <taxon>Bacteria</taxon>
        <taxon>Pseudomonadati</taxon>
        <taxon>Pseudomonadota</taxon>
        <taxon>Gammaproteobacteria</taxon>
        <taxon>Pseudomonadales</taxon>
        <taxon>Pseudomonadaceae</taxon>
        <taxon>Pseudomonas</taxon>
    </lineage>
</organism>
<comment type="caution">
    <text evidence="9">The sequence shown here is derived from an EMBL/GenBank/DDBJ whole genome shotgun (WGS) entry which is preliminary data.</text>
</comment>
<dbReference type="Proteomes" id="UP000281604">
    <property type="component" value="Unassembled WGS sequence"/>
</dbReference>
<dbReference type="PANTHER" id="PTHR34308:SF1">
    <property type="entry name" value="COBALAMIN BIOSYNTHESIS PROTEIN CBIB"/>
    <property type="match status" value="1"/>
</dbReference>
<evidence type="ECO:0000313" key="9">
    <source>
        <dbReference type="EMBL" id="RMP06445.1"/>
    </source>
</evidence>
<gene>
    <name evidence="9" type="ORF">ALQ30_200699</name>
</gene>
<evidence type="ECO:0000313" key="10">
    <source>
        <dbReference type="Proteomes" id="UP000281604"/>
    </source>
</evidence>
<sequence length="65" mass="6764">MAAGAGALGVELGGAAIYHGELHERAQLGEGAPADAGSIDRGWQLVQRGVWLWLLVICVAAEFYA</sequence>
<comment type="pathway">
    <text evidence="2">Cofactor biosynthesis; adenosylcobalamin biosynthesis.</text>
</comment>